<dbReference type="EMBL" id="MT702984">
    <property type="protein sequence ID" value="QMX77176.1"/>
    <property type="molecule type" value="Genomic_DNA"/>
</dbReference>
<evidence type="ECO:0000256" key="14">
    <source>
        <dbReference type="ARBA" id="ARBA00031019"/>
    </source>
</evidence>
<evidence type="ECO:0000256" key="12">
    <source>
        <dbReference type="ARBA" id="ARBA00023128"/>
    </source>
</evidence>
<evidence type="ECO:0000256" key="4">
    <source>
        <dbReference type="ARBA" id="ARBA00021095"/>
    </source>
</evidence>
<keyword evidence="8" id="KW-1278">Translocase</keyword>
<dbReference type="EC" id="7.1.1.2" evidence="3"/>
<accession>A0A7G5VU09</accession>
<dbReference type="AlphaFoldDB" id="A0A7G5VU09"/>
<dbReference type="PANTHER" id="PTHR11435">
    <property type="entry name" value="NADH UBIQUINONE OXIDOREDUCTASE SUBUNIT ND6"/>
    <property type="match status" value="1"/>
</dbReference>
<feature type="transmembrane region" description="Helical" evidence="16">
    <location>
        <begin position="142"/>
        <end position="161"/>
    </location>
</feature>
<dbReference type="GO" id="GO:0031966">
    <property type="term" value="C:mitochondrial membrane"/>
    <property type="evidence" value="ECO:0007669"/>
    <property type="project" value="UniProtKB-SubCell"/>
</dbReference>
<evidence type="ECO:0000256" key="9">
    <source>
        <dbReference type="ARBA" id="ARBA00022982"/>
    </source>
</evidence>
<evidence type="ECO:0000256" key="11">
    <source>
        <dbReference type="ARBA" id="ARBA00023027"/>
    </source>
</evidence>
<dbReference type="InterPro" id="IPR050269">
    <property type="entry name" value="ComplexI_Subunit6"/>
</dbReference>
<gene>
    <name evidence="17" type="primary">ND6</name>
</gene>
<name>A0A7G5VU09_9HYME</name>
<comment type="subcellular location">
    <subcellularLocation>
        <location evidence="1">Mitochondrion membrane</location>
        <topology evidence="1">Multi-pass membrane protein</topology>
    </subcellularLocation>
</comment>
<organism evidence="17">
    <name type="scientific">Colochela zhongi</name>
    <dbReference type="NCBI Taxonomy" id="2675636"/>
    <lineage>
        <taxon>Eukaryota</taxon>
        <taxon>Metazoa</taxon>
        <taxon>Ecdysozoa</taxon>
        <taxon>Arthropoda</taxon>
        <taxon>Hexapoda</taxon>
        <taxon>Insecta</taxon>
        <taxon>Pterygota</taxon>
        <taxon>Neoptera</taxon>
        <taxon>Endopterygota</taxon>
        <taxon>Hymenoptera</taxon>
        <taxon>Tenthredinoidea</taxon>
        <taxon>Tenthredinidae</taxon>
        <taxon>Tenthredininae</taxon>
        <taxon>Colochela</taxon>
    </lineage>
</organism>
<keyword evidence="10 16" id="KW-1133">Transmembrane helix</keyword>
<geneLocation type="mitochondrion" evidence="17"/>
<dbReference type="GO" id="GO:0008137">
    <property type="term" value="F:NADH dehydrogenase (ubiquinone) activity"/>
    <property type="evidence" value="ECO:0007669"/>
    <property type="project" value="UniProtKB-EC"/>
</dbReference>
<evidence type="ECO:0000256" key="15">
    <source>
        <dbReference type="ARBA" id="ARBA00049551"/>
    </source>
</evidence>
<keyword evidence="7 16" id="KW-0812">Transmembrane</keyword>
<evidence type="ECO:0000256" key="10">
    <source>
        <dbReference type="ARBA" id="ARBA00022989"/>
    </source>
</evidence>
<evidence type="ECO:0000256" key="13">
    <source>
        <dbReference type="ARBA" id="ARBA00023136"/>
    </source>
</evidence>
<keyword evidence="6" id="KW-0679">Respiratory chain</keyword>
<evidence type="ECO:0000256" key="5">
    <source>
        <dbReference type="ARBA" id="ARBA00022448"/>
    </source>
</evidence>
<sequence length="172" mass="20297">MILKFLLLKTFLTSMLFYLMKMSLSMGLILLTQSILISLISGMISMNFWYMYILFLIMLGGMLILFIYVSSLSSNQKFTLNKKFILIIIFFITMTWLILMMKINYLSLFNSNTMKILETSFEQNLMMKMSMNKLYNKPTNQIMIMLINYLLLILFIVVKTTNINMGPLRKNF</sequence>
<evidence type="ECO:0000256" key="7">
    <source>
        <dbReference type="ARBA" id="ARBA00022692"/>
    </source>
</evidence>
<feature type="transmembrane region" description="Helical" evidence="16">
    <location>
        <begin position="24"/>
        <end position="44"/>
    </location>
</feature>
<keyword evidence="11" id="KW-0520">NAD</keyword>
<evidence type="ECO:0000256" key="16">
    <source>
        <dbReference type="SAM" id="Phobius"/>
    </source>
</evidence>
<evidence type="ECO:0000256" key="1">
    <source>
        <dbReference type="ARBA" id="ARBA00004225"/>
    </source>
</evidence>
<comment type="catalytic activity">
    <reaction evidence="15">
        <text>a ubiquinone + NADH + 5 H(+)(in) = a ubiquinol + NAD(+) + 4 H(+)(out)</text>
        <dbReference type="Rhea" id="RHEA:29091"/>
        <dbReference type="Rhea" id="RHEA-COMP:9565"/>
        <dbReference type="Rhea" id="RHEA-COMP:9566"/>
        <dbReference type="ChEBI" id="CHEBI:15378"/>
        <dbReference type="ChEBI" id="CHEBI:16389"/>
        <dbReference type="ChEBI" id="CHEBI:17976"/>
        <dbReference type="ChEBI" id="CHEBI:57540"/>
        <dbReference type="ChEBI" id="CHEBI:57945"/>
        <dbReference type="EC" id="7.1.1.2"/>
    </reaction>
</comment>
<protein>
    <recommendedName>
        <fullName evidence="4">NADH-ubiquinone oxidoreductase chain 6</fullName>
        <ecNumber evidence="3">7.1.1.2</ecNumber>
    </recommendedName>
    <alternativeName>
        <fullName evidence="14">NADH dehydrogenase subunit 6</fullName>
    </alternativeName>
</protein>
<evidence type="ECO:0000256" key="2">
    <source>
        <dbReference type="ARBA" id="ARBA00005698"/>
    </source>
</evidence>
<proteinExistence type="inferred from homology"/>
<keyword evidence="12 17" id="KW-0496">Mitochondrion</keyword>
<keyword evidence="13 16" id="KW-0472">Membrane</keyword>
<dbReference type="PANTHER" id="PTHR11435:SF1">
    <property type="entry name" value="NADH-UBIQUINONE OXIDOREDUCTASE CHAIN 6"/>
    <property type="match status" value="1"/>
</dbReference>
<reference evidence="17" key="1">
    <citation type="submission" date="2020-07" db="EMBL/GenBank/DDBJ databases">
        <title>Nearly complete mitochondrial genome of Colochela zhongi Wei, 2015 (Hymenoptera: Tenthredinidae) and phylogenetic analysis.</title>
        <authorList>
            <person name="Niu G."/>
            <person name="Wu D."/>
            <person name="Wei M."/>
        </authorList>
    </citation>
    <scope>NUCLEOTIDE SEQUENCE</scope>
</reference>
<feature type="transmembrane region" description="Helical" evidence="16">
    <location>
        <begin position="84"/>
        <end position="105"/>
    </location>
</feature>
<evidence type="ECO:0000256" key="6">
    <source>
        <dbReference type="ARBA" id="ARBA00022660"/>
    </source>
</evidence>
<evidence type="ECO:0000256" key="8">
    <source>
        <dbReference type="ARBA" id="ARBA00022967"/>
    </source>
</evidence>
<comment type="similarity">
    <text evidence="2">Belongs to the complex I subunit 6 family.</text>
</comment>
<feature type="transmembrane region" description="Helical" evidence="16">
    <location>
        <begin position="50"/>
        <end position="72"/>
    </location>
</feature>
<keyword evidence="9" id="KW-0249">Electron transport</keyword>
<evidence type="ECO:0000256" key="3">
    <source>
        <dbReference type="ARBA" id="ARBA00012944"/>
    </source>
</evidence>
<keyword evidence="5" id="KW-0813">Transport</keyword>
<evidence type="ECO:0000313" key="17">
    <source>
        <dbReference type="EMBL" id="QMX77176.1"/>
    </source>
</evidence>